<sequence>MTHSQCSDNFGCGPTPCDLPIPVELKQQWKTAQTRRHFLGRGGNALGWAALASLLGGAQLGGGQVGGTAQAAAAQRRGGILDGPHFQPTAKRVIYLFMSGGPPQMDMWDYKPDLAKWYDKDLPESIRGTAMPTGMTAGQTRFPVAPSQWAFQQYGQCGRWVSDLQPAMARSVDDIAVIHSMHSDAINHEPAILLMNTGNMIPGKPSLGAWMSYGLGSTNHNLPAFVVLNSKFTVGNPQPINSRLWGSGFLSSRHAGVLLRSAKDPVLYLQDPQGMDRNVRRTMLDAVAQLNQRTFDEFGDPETQSRISQYEMAARMQTSVPELTDFSDESDHTWKLYGEQAKQPGSFAYNCLMARRLAERGVPFTQVYKRGWDVHGNVVGDLPKLCAETDTAMHGLLEDLKQRGMLEDTLVVWAGEFGRTVYSQGGLSRKNYGRDHHAKCFSLWLAGGGIQGGIAHGATDDFSFSITEDPVHIRDLNATILHCLGIDHERLTFKIQGLEQKLTGVEEAHVVWPLLS</sequence>
<organism evidence="1 2">
    <name type="scientific">Roseimaritima ulvae</name>
    <dbReference type="NCBI Taxonomy" id="980254"/>
    <lineage>
        <taxon>Bacteria</taxon>
        <taxon>Pseudomonadati</taxon>
        <taxon>Planctomycetota</taxon>
        <taxon>Planctomycetia</taxon>
        <taxon>Pirellulales</taxon>
        <taxon>Pirellulaceae</taxon>
        <taxon>Roseimaritima</taxon>
    </lineage>
</organism>
<reference evidence="1 2" key="1">
    <citation type="submission" date="2019-08" db="EMBL/GenBank/DDBJ databases">
        <title>Deep-cultivation of Planctomycetes and their phenomic and genomic characterization uncovers novel biology.</title>
        <authorList>
            <person name="Wiegand S."/>
            <person name="Jogler M."/>
            <person name="Boedeker C."/>
            <person name="Pinto D."/>
            <person name="Vollmers J."/>
            <person name="Rivas-Marin E."/>
            <person name="Kohn T."/>
            <person name="Peeters S.H."/>
            <person name="Heuer A."/>
            <person name="Rast P."/>
            <person name="Oberbeckmann S."/>
            <person name="Bunk B."/>
            <person name="Jeske O."/>
            <person name="Meyerdierks A."/>
            <person name="Storesund J.E."/>
            <person name="Kallscheuer N."/>
            <person name="Luecker S."/>
            <person name="Lage O.M."/>
            <person name="Pohl T."/>
            <person name="Merkel B.J."/>
            <person name="Hornburger P."/>
            <person name="Mueller R.-W."/>
            <person name="Bruemmer F."/>
            <person name="Labrenz M."/>
            <person name="Spormann A.M."/>
            <person name="Op den Camp H."/>
            <person name="Overmann J."/>
            <person name="Amann R."/>
            <person name="Jetten M.S.M."/>
            <person name="Mascher T."/>
            <person name="Medema M.H."/>
            <person name="Devos D.P."/>
            <person name="Kaster A.-K."/>
            <person name="Ovreas L."/>
            <person name="Rohde M."/>
            <person name="Galperin M.Y."/>
            <person name="Jogler C."/>
        </authorList>
    </citation>
    <scope>NUCLEOTIDE SEQUENCE [LARGE SCALE GENOMIC DNA]</scope>
    <source>
        <strain evidence="1 2">UC8</strain>
    </source>
</reference>
<dbReference type="RefSeq" id="WP_084427337.1">
    <property type="nucleotide sequence ID" value="NZ_CP042914.1"/>
</dbReference>
<dbReference type="EMBL" id="CP042914">
    <property type="protein sequence ID" value="QEG39181.1"/>
    <property type="molecule type" value="Genomic_DNA"/>
</dbReference>
<evidence type="ECO:0008006" key="3">
    <source>
        <dbReference type="Google" id="ProtNLM"/>
    </source>
</evidence>
<dbReference type="InterPro" id="IPR010869">
    <property type="entry name" value="DUF1501"/>
</dbReference>
<accession>A0A5B9QYW1</accession>
<name>A0A5B9QYW1_9BACT</name>
<dbReference type="AlphaFoldDB" id="A0A5B9QYW1"/>
<dbReference type="OrthoDB" id="127333at2"/>
<dbReference type="KEGG" id="rul:UC8_11420"/>
<protein>
    <recommendedName>
        <fullName evidence="3">Sulfatase</fullName>
    </recommendedName>
</protein>
<evidence type="ECO:0000313" key="1">
    <source>
        <dbReference type="EMBL" id="QEG39181.1"/>
    </source>
</evidence>
<dbReference type="Gene3D" id="3.40.720.10">
    <property type="entry name" value="Alkaline Phosphatase, subunit A"/>
    <property type="match status" value="1"/>
</dbReference>
<dbReference type="PANTHER" id="PTHR43737:SF1">
    <property type="entry name" value="DUF1501 DOMAIN-CONTAINING PROTEIN"/>
    <property type="match status" value="1"/>
</dbReference>
<gene>
    <name evidence="1" type="ORF">UC8_11420</name>
</gene>
<dbReference type="PANTHER" id="PTHR43737">
    <property type="entry name" value="BLL7424 PROTEIN"/>
    <property type="match status" value="1"/>
</dbReference>
<dbReference type="Proteomes" id="UP000325286">
    <property type="component" value="Chromosome"/>
</dbReference>
<keyword evidence="2" id="KW-1185">Reference proteome</keyword>
<evidence type="ECO:0000313" key="2">
    <source>
        <dbReference type="Proteomes" id="UP000325286"/>
    </source>
</evidence>
<proteinExistence type="predicted"/>
<dbReference type="Pfam" id="PF07394">
    <property type="entry name" value="DUF1501"/>
    <property type="match status" value="1"/>
</dbReference>
<dbReference type="InterPro" id="IPR017850">
    <property type="entry name" value="Alkaline_phosphatase_core_sf"/>
</dbReference>
<dbReference type="SUPFAM" id="SSF53649">
    <property type="entry name" value="Alkaline phosphatase-like"/>
    <property type="match status" value="1"/>
</dbReference>